<reference evidence="1 2" key="2">
    <citation type="journal article" date="2022" name="Mar. Drugs">
        <title>Bioassay-Guided Fractionation Leads to the Detection of Cholic Acid Generated by the Rare Thalassomonas sp.</title>
        <authorList>
            <person name="Pheiffer F."/>
            <person name="Schneider Y.K."/>
            <person name="Hansen E.H."/>
            <person name="Andersen J.H."/>
            <person name="Isaksson J."/>
            <person name="Busche T."/>
            <person name="R C."/>
            <person name="Kalinowski J."/>
            <person name="Zyl L.V."/>
            <person name="Trindade M."/>
        </authorList>
    </citation>
    <scope>NUCLEOTIDE SEQUENCE [LARGE SCALE GENOMIC DNA]</scope>
    <source>
        <strain evidence="1 2">A5K-106</strain>
    </source>
</reference>
<accession>A0AAE9YWA5</accession>
<name>A0AAE9YWA5_9GAMM</name>
<keyword evidence="2" id="KW-1185">Reference proteome</keyword>
<protein>
    <submittedName>
        <fullName evidence="1">Uncharacterized protein</fullName>
    </submittedName>
</protein>
<dbReference type="KEGG" id="tact:SG35_031870"/>
<dbReference type="AlphaFoldDB" id="A0AAE9YWA5"/>
<proteinExistence type="predicted"/>
<evidence type="ECO:0000313" key="2">
    <source>
        <dbReference type="Proteomes" id="UP000032568"/>
    </source>
</evidence>
<sequence>MPLDLSYPISQPDYMIEDAGIEVILSYKGPQHIFEQVAVIDLDTIDRAVVEYAPAISPYSRMISRLLI</sequence>
<dbReference type="EMBL" id="CP059736">
    <property type="protein sequence ID" value="WDE02350.1"/>
    <property type="molecule type" value="Genomic_DNA"/>
</dbReference>
<evidence type="ECO:0000313" key="1">
    <source>
        <dbReference type="EMBL" id="WDE02350.1"/>
    </source>
</evidence>
<gene>
    <name evidence="1" type="ORF">SG35_031870</name>
</gene>
<organism evidence="1 2">
    <name type="scientific">Thalassomonas actiniarum</name>
    <dbReference type="NCBI Taxonomy" id="485447"/>
    <lineage>
        <taxon>Bacteria</taxon>
        <taxon>Pseudomonadati</taxon>
        <taxon>Pseudomonadota</taxon>
        <taxon>Gammaproteobacteria</taxon>
        <taxon>Alteromonadales</taxon>
        <taxon>Colwelliaceae</taxon>
        <taxon>Thalassomonas</taxon>
    </lineage>
</organism>
<reference evidence="1 2" key="1">
    <citation type="journal article" date="2015" name="Genome Announc.">
        <title>Draft Genome Sequences of Marine Isolates of Thalassomonas viridans and Thalassomonas actiniarum.</title>
        <authorList>
            <person name="Olonade I."/>
            <person name="van Zyl L.J."/>
            <person name="Trindade M."/>
        </authorList>
    </citation>
    <scope>NUCLEOTIDE SEQUENCE [LARGE SCALE GENOMIC DNA]</scope>
    <source>
        <strain evidence="1 2">A5K-106</strain>
    </source>
</reference>
<dbReference type="RefSeq" id="WP_152646488.1">
    <property type="nucleotide sequence ID" value="NZ_CP059736.1"/>
</dbReference>
<dbReference type="Proteomes" id="UP000032568">
    <property type="component" value="Chromosome pTact"/>
</dbReference>